<evidence type="ECO:0000256" key="7">
    <source>
        <dbReference type="ARBA" id="ARBA00023049"/>
    </source>
</evidence>
<keyword evidence="2 9" id="KW-0645">Protease</keyword>
<evidence type="ECO:0000256" key="2">
    <source>
        <dbReference type="ARBA" id="ARBA00022670"/>
    </source>
</evidence>
<feature type="active site" description="Proton donor/acceptor" evidence="9">
    <location>
        <position position="263"/>
    </location>
</feature>
<keyword evidence="5 9" id="KW-0862">Zinc</keyword>
<comment type="cofactor">
    <cofactor evidence="9">
        <name>Zn(2+)</name>
        <dbReference type="ChEBI" id="CHEBI:29105"/>
    </cofactor>
    <text evidence="9">Binds 1 zinc ion per subunit.</text>
</comment>
<feature type="binding site" evidence="9">
    <location>
        <position position="174"/>
    </location>
    <ligand>
        <name>Zn(2+)</name>
        <dbReference type="ChEBI" id="CHEBI:29105"/>
        <note>catalytic</note>
    </ligand>
</feature>
<keyword evidence="12" id="KW-1185">Reference proteome</keyword>
<dbReference type="GO" id="GO:0071555">
    <property type="term" value="P:cell wall organization"/>
    <property type="evidence" value="ECO:0007669"/>
    <property type="project" value="UniProtKB-KW"/>
</dbReference>
<dbReference type="Gene3D" id="3.30.1380.10">
    <property type="match status" value="1"/>
</dbReference>
<evidence type="ECO:0000256" key="4">
    <source>
        <dbReference type="ARBA" id="ARBA00022801"/>
    </source>
</evidence>
<dbReference type="SUPFAM" id="SSF55166">
    <property type="entry name" value="Hedgehog/DD-peptidase"/>
    <property type="match status" value="1"/>
</dbReference>
<proteinExistence type="inferred from homology"/>
<evidence type="ECO:0000256" key="9">
    <source>
        <dbReference type="HAMAP-Rule" id="MF_01924"/>
    </source>
</evidence>
<dbReference type="Pfam" id="PF01427">
    <property type="entry name" value="Peptidase_M15"/>
    <property type="match status" value="2"/>
</dbReference>
<dbReference type="EMBL" id="LT607752">
    <property type="protein sequence ID" value="SCG42942.1"/>
    <property type="molecule type" value="Genomic_DNA"/>
</dbReference>
<evidence type="ECO:0000313" key="12">
    <source>
        <dbReference type="Proteomes" id="UP000198226"/>
    </source>
</evidence>
<dbReference type="HAMAP" id="MF_01924">
    <property type="entry name" value="A_A_dipeptidase"/>
    <property type="match status" value="1"/>
</dbReference>
<dbReference type="GO" id="GO:0006508">
    <property type="term" value="P:proteolysis"/>
    <property type="evidence" value="ECO:0007669"/>
    <property type="project" value="UniProtKB-KW"/>
</dbReference>
<dbReference type="Proteomes" id="UP000198226">
    <property type="component" value="Chromosome I"/>
</dbReference>
<dbReference type="GO" id="GO:0160237">
    <property type="term" value="F:D-Ala-D-Ala dipeptidase activity"/>
    <property type="evidence" value="ECO:0007669"/>
    <property type="project" value="UniProtKB-EC"/>
</dbReference>
<evidence type="ECO:0000256" key="8">
    <source>
        <dbReference type="ARBA" id="ARBA00023316"/>
    </source>
</evidence>
<keyword evidence="6 9" id="KW-0224">Dipeptidase</keyword>
<feature type="site" description="Transition state stabilizer" evidence="9">
    <location>
        <position position="129"/>
    </location>
</feature>
<evidence type="ECO:0000256" key="1">
    <source>
        <dbReference type="ARBA" id="ARBA00001362"/>
    </source>
</evidence>
<dbReference type="EC" id="3.4.13.22" evidence="9"/>
<dbReference type="PANTHER" id="PTHR43126">
    <property type="entry name" value="D-ALANYL-D-ALANINE DIPEPTIDASE"/>
    <property type="match status" value="1"/>
</dbReference>
<evidence type="ECO:0000256" key="3">
    <source>
        <dbReference type="ARBA" id="ARBA00022723"/>
    </source>
</evidence>
<keyword evidence="4 9" id="KW-0378">Hydrolase</keyword>
<comment type="similarity">
    <text evidence="9">Belongs to the peptidase M15D family.</text>
</comment>
<name>A0A1C5HA86_9ACTN</name>
<feature type="region of interest" description="Disordered" evidence="10">
    <location>
        <begin position="31"/>
        <end position="57"/>
    </location>
</feature>
<sequence>MRPGAHRLRGVLVGLLVVAVLTVAVGCDRPPQPVPDAALPTPTTPPTPTALSTPTGPRAPADVVLLSEVDPSIVVDIRYAGPHNFVGRPVDGYDEPLCLLTRTAAEALRRVQDAARAQRLSLRVYDCYRPQRAADEFVRWAKDPAAQQTKAEFYPRVAKSRLFADGYLGAPTAHSRGSTLDLTLEPRPAPPRASYAPGQPLVACTDPADRRFADGSLDMGTGFDCFDPLAHTADARVTGTARTHRQLLESLMTQQGFVNYDREWWHYRYADEPYPDTYFDFPVARSSLPR</sequence>
<feature type="binding site" evidence="9">
    <location>
        <position position="266"/>
    </location>
    <ligand>
        <name>Zn(2+)</name>
        <dbReference type="ChEBI" id="CHEBI:29105"/>
        <note>catalytic</note>
    </ligand>
</feature>
<keyword evidence="7 9" id="KW-0482">Metalloprotease</keyword>
<evidence type="ECO:0000313" key="11">
    <source>
        <dbReference type="EMBL" id="SCG42942.1"/>
    </source>
</evidence>
<dbReference type="PANTHER" id="PTHR43126:SF1">
    <property type="entry name" value="D-ALANYL-D-ALANINE DIPEPTIDASE"/>
    <property type="match status" value="1"/>
</dbReference>
<accession>A0A1C5HA86</accession>
<comment type="function">
    <text evidence="9">Catalyzes hydrolysis of the D-alanyl-D-alanine dipeptide.</text>
</comment>
<dbReference type="InterPro" id="IPR000755">
    <property type="entry name" value="A_A_dipeptidase"/>
</dbReference>
<protein>
    <recommendedName>
        <fullName evidence="9">D-alanyl-D-alanine dipeptidase</fullName>
        <shortName evidence="9">D-Ala-D-Ala dipeptidase</shortName>
        <ecNumber evidence="9">3.4.13.22</ecNumber>
    </recommendedName>
</protein>
<feature type="binding site" evidence="9">
    <location>
        <position position="181"/>
    </location>
    <ligand>
        <name>Zn(2+)</name>
        <dbReference type="ChEBI" id="CHEBI:29105"/>
        <note>catalytic</note>
    </ligand>
</feature>
<evidence type="ECO:0000256" key="6">
    <source>
        <dbReference type="ARBA" id="ARBA00022997"/>
    </source>
</evidence>
<keyword evidence="3 9" id="KW-0479">Metal-binding</keyword>
<evidence type="ECO:0000256" key="10">
    <source>
        <dbReference type="SAM" id="MobiDB-lite"/>
    </source>
</evidence>
<dbReference type="CDD" id="cd14817">
    <property type="entry name" value="D-Ala-D-Ala_dipeptidase_VanX"/>
    <property type="match status" value="1"/>
</dbReference>
<comment type="catalytic activity">
    <reaction evidence="1 9">
        <text>D-alanyl-D-alanine + H2O = 2 D-alanine</text>
        <dbReference type="Rhea" id="RHEA:20661"/>
        <dbReference type="ChEBI" id="CHEBI:15377"/>
        <dbReference type="ChEBI" id="CHEBI:57416"/>
        <dbReference type="ChEBI" id="CHEBI:57822"/>
        <dbReference type="EC" id="3.4.13.22"/>
    </reaction>
</comment>
<dbReference type="GO" id="GO:0008270">
    <property type="term" value="F:zinc ion binding"/>
    <property type="evidence" value="ECO:0007669"/>
    <property type="project" value="UniProtKB-UniRule"/>
</dbReference>
<organism evidence="11 12">
    <name type="scientific">Micromonospora rifamycinica</name>
    <dbReference type="NCBI Taxonomy" id="291594"/>
    <lineage>
        <taxon>Bacteria</taxon>
        <taxon>Bacillati</taxon>
        <taxon>Actinomycetota</taxon>
        <taxon>Actinomycetes</taxon>
        <taxon>Micromonosporales</taxon>
        <taxon>Micromonosporaceae</taxon>
        <taxon>Micromonospora</taxon>
    </lineage>
</organism>
<gene>
    <name evidence="11" type="ORF">GA0070623_0954</name>
</gene>
<dbReference type="RefSeq" id="WP_407937965.1">
    <property type="nucleotide sequence ID" value="NZ_LRMV01000146.1"/>
</dbReference>
<dbReference type="PROSITE" id="PS51257">
    <property type="entry name" value="PROKAR_LIPOPROTEIN"/>
    <property type="match status" value="1"/>
</dbReference>
<dbReference type="AlphaFoldDB" id="A0A1C5HA86"/>
<dbReference type="GO" id="GO:0008237">
    <property type="term" value="F:metallopeptidase activity"/>
    <property type="evidence" value="ECO:0007669"/>
    <property type="project" value="UniProtKB-KW"/>
</dbReference>
<keyword evidence="8" id="KW-0961">Cell wall biogenesis/degradation</keyword>
<reference evidence="12" key="1">
    <citation type="submission" date="2016-06" db="EMBL/GenBank/DDBJ databases">
        <authorList>
            <person name="Varghese N."/>
            <person name="Submissions Spin"/>
        </authorList>
    </citation>
    <scope>NUCLEOTIDE SEQUENCE [LARGE SCALE GENOMIC DNA]</scope>
    <source>
        <strain evidence="12">DSM 44983</strain>
    </source>
</reference>
<dbReference type="InterPro" id="IPR009045">
    <property type="entry name" value="Zn_M74/Hedgehog-like"/>
</dbReference>
<evidence type="ECO:0000256" key="5">
    <source>
        <dbReference type="ARBA" id="ARBA00022833"/>
    </source>
</evidence>